<dbReference type="SUPFAM" id="SSF101960">
    <property type="entry name" value="Stabilizer of iron transporter SufD"/>
    <property type="match status" value="1"/>
</dbReference>
<gene>
    <name evidence="4" type="primary">sufD</name>
    <name evidence="4" type="ORF">JMN32_23015</name>
</gene>
<dbReference type="InterPro" id="IPR000825">
    <property type="entry name" value="SUF_FeS_clus_asmbl_SufBD_core"/>
</dbReference>
<reference evidence="4" key="1">
    <citation type="submission" date="2021-01" db="EMBL/GenBank/DDBJ databases">
        <title>Fulvivirga kasyanovii gen. nov., sp nov., a novel member of the phylum Bacteroidetes isolated from seawater in a mussel farm.</title>
        <authorList>
            <person name="Zhao L.-H."/>
            <person name="Wang Z.-J."/>
        </authorList>
    </citation>
    <scope>NUCLEOTIDE SEQUENCE</scope>
    <source>
        <strain evidence="4">29W222</strain>
    </source>
</reference>
<dbReference type="NCBIfam" id="TIGR01981">
    <property type="entry name" value="sufD"/>
    <property type="match status" value="1"/>
</dbReference>
<proteinExistence type="inferred from homology"/>
<dbReference type="RefSeq" id="WP_202858735.1">
    <property type="nucleotide sequence ID" value="NZ_JAEUGD010000066.1"/>
</dbReference>
<organism evidence="4 5">
    <name type="scientific">Fulvivirga marina</name>
    <dbReference type="NCBI Taxonomy" id="2494733"/>
    <lineage>
        <taxon>Bacteria</taxon>
        <taxon>Pseudomonadati</taxon>
        <taxon>Bacteroidota</taxon>
        <taxon>Cytophagia</taxon>
        <taxon>Cytophagales</taxon>
        <taxon>Fulvivirgaceae</taxon>
        <taxon>Fulvivirga</taxon>
    </lineage>
</organism>
<evidence type="ECO:0000313" key="4">
    <source>
        <dbReference type="EMBL" id="MBL6449199.1"/>
    </source>
</evidence>
<dbReference type="InterPro" id="IPR037284">
    <property type="entry name" value="SUF_FeS_clus_asmbl_SufBD_sf"/>
</dbReference>
<evidence type="ECO:0000256" key="1">
    <source>
        <dbReference type="ARBA" id="ARBA00043967"/>
    </source>
</evidence>
<comment type="caution">
    <text evidence="4">The sequence shown here is derived from an EMBL/GenBank/DDBJ whole genome shotgun (WGS) entry which is preliminary data.</text>
</comment>
<sequence>MSESTKDISLEKEFVDNFKALESRINGASALPVHQIRKEAISAFQKLGVPTTKNEEYKFTDLNKSLRKNFDFTSPSLSGKVNKETINKYFLPEIEANKLVFINGVYSAEYSSIMSPEDQLSVKDFGTASKENEEQLQSYFAKYADYQSDAFIALNTAFAEHGSFIHIPENKVVDKPIALYFFNDAQTEKCYNQPRNLFVVGKNSQAKFIEVFNTIGDFSSFTNIVSEIVVNENAHVDYYKIQNNKDTAFHVGTTQVWQARSSHFSAYTFTLDGAMIRNNLNIASDGEGCETHMYGLYLLHGKTHVDNHTVVDHIKPNSFSNELYKGIMEDQSHGVFNGKVYVRQAAQKTNAFQSNKNILLSDTATINSKPQLEIWADDVKCSHGCTTGQLDEEAMFYLQSRGISKERARVLLLYAFATDVLENIKLEPLKNHLENIISERLHKDF</sequence>
<keyword evidence="5" id="KW-1185">Reference proteome</keyword>
<evidence type="ECO:0000313" key="5">
    <source>
        <dbReference type="Proteomes" id="UP000614216"/>
    </source>
</evidence>
<dbReference type="PANTHER" id="PTHR43575:SF1">
    <property type="entry name" value="PROTEIN ABCI7, CHLOROPLASTIC"/>
    <property type="match status" value="1"/>
</dbReference>
<comment type="similarity">
    <text evidence="1">Belongs to the iron-sulfur cluster assembly SufBD family.</text>
</comment>
<evidence type="ECO:0000259" key="2">
    <source>
        <dbReference type="Pfam" id="PF01458"/>
    </source>
</evidence>
<dbReference type="PANTHER" id="PTHR43575">
    <property type="entry name" value="PROTEIN ABCI7, CHLOROPLASTIC"/>
    <property type="match status" value="1"/>
</dbReference>
<dbReference type="GO" id="GO:0016226">
    <property type="term" value="P:iron-sulfur cluster assembly"/>
    <property type="evidence" value="ECO:0007669"/>
    <property type="project" value="InterPro"/>
</dbReference>
<feature type="domain" description="SUF system FeS cluster assembly SufBD N-terminal" evidence="3">
    <location>
        <begin position="10"/>
        <end position="178"/>
    </location>
</feature>
<accession>A0A937FZT8</accession>
<name>A0A937FZT8_9BACT</name>
<dbReference type="Proteomes" id="UP000614216">
    <property type="component" value="Unassembled WGS sequence"/>
</dbReference>
<feature type="domain" description="SUF system FeS cluster assembly SufBD core" evidence="2">
    <location>
        <begin position="188"/>
        <end position="416"/>
    </location>
</feature>
<dbReference type="Pfam" id="PF01458">
    <property type="entry name" value="SUFBD_core"/>
    <property type="match status" value="1"/>
</dbReference>
<evidence type="ECO:0000259" key="3">
    <source>
        <dbReference type="Pfam" id="PF19295"/>
    </source>
</evidence>
<dbReference type="InterPro" id="IPR055346">
    <property type="entry name" value="Fe-S_cluster_assembly_SufBD"/>
</dbReference>
<dbReference type="AlphaFoldDB" id="A0A937FZT8"/>
<protein>
    <submittedName>
        <fullName evidence="4">Fe-S cluster assembly protein SufD</fullName>
    </submittedName>
</protein>
<dbReference type="InterPro" id="IPR011542">
    <property type="entry name" value="SUF_FeS_clus_asmbl_SufD"/>
</dbReference>
<dbReference type="EMBL" id="JAEUGD010000066">
    <property type="protein sequence ID" value="MBL6449199.1"/>
    <property type="molecule type" value="Genomic_DNA"/>
</dbReference>
<dbReference type="Pfam" id="PF19295">
    <property type="entry name" value="SufBD_N"/>
    <property type="match status" value="1"/>
</dbReference>
<dbReference type="InterPro" id="IPR045595">
    <property type="entry name" value="SufBD_N"/>
</dbReference>